<proteinExistence type="predicted"/>
<protein>
    <recommendedName>
        <fullName evidence="4">Lipoprotein</fullName>
    </recommendedName>
</protein>
<keyword evidence="3" id="KW-1185">Reference proteome</keyword>
<accession>A0ABV7Z9R8</accession>
<dbReference type="Proteomes" id="UP001595803">
    <property type="component" value="Unassembled WGS sequence"/>
</dbReference>
<evidence type="ECO:0000256" key="1">
    <source>
        <dbReference type="SAM" id="SignalP"/>
    </source>
</evidence>
<evidence type="ECO:0000313" key="2">
    <source>
        <dbReference type="EMBL" id="MFC3833793.1"/>
    </source>
</evidence>
<dbReference type="RefSeq" id="WP_322473522.1">
    <property type="nucleotide sequence ID" value="NZ_JBHRZG010000013.1"/>
</dbReference>
<keyword evidence="1" id="KW-0732">Signal</keyword>
<gene>
    <name evidence="2" type="ORF">ACFOSB_13075</name>
</gene>
<organism evidence="2 3">
    <name type="scientific">Deinococcus rufus</name>
    <dbReference type="NCBI Taxonomy" id="2136097"/>
    <lineage>
        <taxon>Bacteria</taxon>
        <taxon>Thermotogati</taxon>
        <taxon>Deinococcota</taxon>
        <taxon>Deinococci</taxon>
        <taxon>Deinococcales</taxon>
        <taxon>Deinococcaceae</taxon>
        <taxon>Deinococcus</taxon>
    </lineage>
</organism>
<sequence length="157" mass="16260">MIRVLLLGLVLSACAYTPPREPFHAGDLFTLNGTTLDGTILARHHRLAGSGRLAADGHWEYVADGAVAGVSGVLAGPGERLVVLVDGSEALGNRPDARVTVCAVEPGGPGWRTANGLLVQGLPGTMLNLAQTLDWTVRLDTLRGVLGATGTCTLKRG</sequence>
<name>A0ABV7Z9R8_9DEIO</name>
<feature type="chain" id="PRO_5046870692" description="Lipoprotein" evidence="1">
    <location>
        <begin position="16"/>
        <end position="157"/>
    </location>
</feature>
<reference evidence="3" key="1">
    <citation type="journal article" date="2019" name="Int. J. Syst. Evol. Microbiol.">
        <title>The Global Catalogue of Microorganisms (GCM) 10K type strain sequencing project: providing services to taxonomists for standard genome sequencing and annotation.</title>
        <authorList>
            <consortium name="The Broad Institute Genomics Platform"/>
            <consortium name="The Broad Institute Genome Sequencing Center for Infectious Disease"/>
            <person name="Wu L."/>
            <person name="Ma J."/>
        </authorList>
    </citation>
    <scope>NUCLEOTIDE SEQUENCE [LARGE SCALE GENOMIC DNA]</scope>
    <source>
        <strain evidence="3">CCTCC AB 2017081</strain>
    </source>
</reference>
<dbReference type="EMBL" id="JBHRZG010000013">
    <property type="protein sequence ID" value="MFC3833793.1"/>
    <property type="molecule type" value="Genomic_DNA"/>
</dbReference>
<comment type="caution">
    <text evidence="2">The sequence shown here is derived from an EMBL/GenBank/DDBJ whole genome shotgun (WGS) entry which is preliminary data.</text>
</comment>
<evidence type="ECO:0000313" key="3">
    <source>
        <dbReference type="Proteomes" id="UP001595803"/>
    </source>
</evidence>
<feature type="signal peptide" evidence="1">
    <location>
        <begin position="1"/>
        <end position="15"/>
    </location>
</feature>
<evidence type="ECO:0008006" key="4">
    <source>
        <dbReference type="Google" id="ProtNLM"/>
    </source>
</evidence>